<name>A0A840RSX4_9BURK</name>
<dbReference type="Proteomes" id="UP000571084">
    <property type="component" value="Unassembled WGS sequence"/>
</dbReference>
<dbReference type="AlphaFoldDB" id="A0A840RSX4"/>
<protein>
    <submittedName>
        <fullName evidence="2">Tfp pilus assembly protein PilX</fullName>
    </submittedName>
</protein>
<evidence type="ECO:0000313" key="2">
    <source>
        <dbReference type="EMBL" id="MBB5199569.1"/>
    </source>
</evidence>
<dbReference type="InterPro" id="IPR025746">
    <property type="entry name" value="PilX_N_dom"/>
</dbReference>
<organism evidence="2 3">
    <name type="scientific">Glaciimonas immobilis</name>
    <dbReference type="NCBI Taxonomy" id="728004"/>
    <lineage>
        <taxon>Bacteria</taxon>
        <taxon>Pseudomonadati</taxon>
        <taxon>Pseudomonadota</taxon>
        <taxon>Betaproteobacteria</taxon>
        <taxon>Burkholderiales</taxon>
        <taxon>Oxalobacteraceae</taxon>
        <taxon>Glaciimonas</taxon>
    </lineage>
</organism>
<reference evidence="2 3" key="1">
    <citation type="submission" date="2020-08" db="EMBL/GenBank/DDBJ databases">
        <title>Genomic Encyclopedia of Type Strains, Phase IV (KMG-IV): sequencing the most valuable type-strain genomes for metagenomic binning, comparative biology and taxonomic classification.</title>
        <authorList>
            <person name="Goeker M."/>
        </authorList>
    </citation>
    <scope>NUCLEOTIDE SEQUENCE [LARGE SCALE GENOMIC DNA]</scope>
    <source>
        <strain evidence="2 3">DSM 23240</strain>
    </source>
</reference>
<evidence type="ECO:0000313" key="3">
    <source>
        <dbReference type="Proteomes" id="UP000571084"/>
    </source>
</evidence>
<feature type="domain" description="Type 4 fimbrial biogenesis protein PilX N-terminal" evidence="1">
    <location>
        <begin position="13"/>
        <end position="59"/>
    </location>
</feature>
<evidence type="ECO:0000259" key="1">
    <source>
        <dbReference type="Pfam" id="PF14341"/>
    </source>
</evidence>
<comment type="caution">
    <text evidence="2">The sequence shown here is derived from an EMBL/GenBank/DDBJ whole genome shotgun (WGS) entry which is preliminary data.</text>
</comment>
<dbReference type="RefSeq" id="WP_168054764.1">
    <property type="nucleotide sequence ID" value="NZ_JAAOZT010000006.1"/>
</dbReference>
<keyword evidence="3" id="KW-1185">Reference proteome</keyword>
<accession>A0A840RSX4</accession>
<sequence length="156" mass="16544">MMRPPINCDKKQRGATLVVGLVMLLVLTLLVVSAIRMGNANLKTVGNMQAKNEATAAAQQAIEQIMSNLNNFYAPTAQTIGVDIDNDGVADFTVNTSAPVCLKMVPVGGYSVDFAESVPQDSYWDIKAVATDNRTGANVTVHQGARVRLSATATCT</sequence>
<proteinExistence type="predicted"/>
<dbReference type="EMBL" id="JACHHQ010000002">
    <property type="protein sequence ID" value="MBB5199569.1"/>
    <property type="molecule type" value="Genomic_DNA"/>
</dbReference>
<gene>
    <name evidence="2" type="ORF">HNR39_001396</name>
</gene>
<dbReference type="Pfam" id="PF14341">
    <property type="entry name" value="PilX_N"/>
    <property type="match status" value="1"/>
</dbReference>